<feature type="compositionally biased region" description="Basic residues" evidence="1">
    <location>
        <begin position="35"/>
        <end position="44"/>
    </location>
</feature>
<accession>G8ZZE1</accession>
<dbReference type="InParanoid" id="G8ZZE1"/>
<proteinExistence type="predicted"/>
<evidence type="ECO:0000313" key="3">
    <source>
        <dbReference type="Proteomes" id="UP000005627"/>
    </source>
</evidence>
<dbReference type="FunCoup" id="G8ZZE1">
    <property type="interactions" value="65"/>
</dbReference>
<organism evidence="2 3">
    <name type="scientific">Torulaspora delbrueckii</name>
    <name type="common">Yeast</name>
    <name type="synonym">Candida colliculosa</name>
    <dbReference type="NCBI Taxonomy" id="4950"/>
    <lineage>
        <taxon>Eukaryota</taxon>
        <taxon>Fungi</taxon>
        <taxon>Dikarya</taxon>
        <taxon>Ascomycota</taxon>
        <taxon>Saccharomycotina</taxon>
        <taxon>Saccharomycetes</taxon>
        <taxon>Saccharomycetales</taxon>
        <taxon>Saccharomycetaceae</taxon>
        <taxon>Torulaspora</taxon>
    </lineage>
</organism>
<evidence type="ECO:0000256" key="1">
    <source>
        <dbReference type="SAM" id="MobiDB-lite"/>
    </source>
</evidence>
<dbReference type="GeneID" id="11501070"/>
<sequence length="229" mass="26708">MSDSNDYEDDLEVSTSFCQFERPLFLRQRNVEKKSNKRKRVQKPVKKDVPKQSTPLVLIHEDPVIRKKEQKSTSLKLPTKGRYVEYGDPVSGYKFILTEQEYSKLKKNEQPIESFDPHAYDCVKPSAKVSSKSNIMIYWDQERTLRLPLVCAVAIDEIDIEDITTDSVKEFYLRSSSEQGLDYGTILKGERVKWHPDRLVGQKADVLRKVTRLFQIINELWESHTYSST</sequence>
<dbReference type="OrthoDB" id="412109at2759"/>
<keyword evidence="3" id="KW-1185">Reference proteome</keyword>
<dbReference type="STRING" id="1076872.G8ZZE1"/>
<gene>
    <name evidence="2" type="primary">TDEL0H01260</name>
    <name evidence="2" type="ORF">TDEL_0H01260</name>
</gene>
<feature type="region of interest" description="Disordered" evidence="1">
    <location>
        <begin position="29"/>
        <end position="52"/>
    </location>
</feature>
<dbReference type="AlphaFoldDB" id="G8ZZE1"/>
<name>G8ZZE1_TORDE</name>
<dbReference type="eggNOG" id="ENOG502S83T">
    <property type="taxonomic scope" value="Eukaryota"/>
</dbReference>
<dbReference type="Proteomes" id="UP000005627">
    <property type="component" value="Chromosome 8"/>
</dbReference>
<evidence type="ECO:0000313" key="2">
    <source>
        <dbReference type="EMBL" id="CCE93985.1"/>
    </source>
</evidence>
<reference evidence="2 3" key="1">
    <citation type="journal article" date="2011" name="Proc. Natl. Acad. Sci. U.S.A.">
        <title>Evolutionary erosion of yeast sex chromosomes by mating-type switching accidents.</title>
        <authorList>
            <person name="Gordon J.L."/>
            <person name="Armisen D."/>
            <person name="Proux-Wera E."/>
            <person name="Oheigeartaigh S.S."/>
            <person name="Byrne K.P."/>
            <person name="Wolfe K.H."/>
        </authorList>
    </citation>
    <scope>NUCLEOTIDE SEQUENCE [LARGE SCALE GENOMIC DNA]</scope>
    <source>
        <strain evidence="3">ATCC 10662 / CBS 1146 / NBRC 0425 / NCYC 2629 / NRRL Y-866</strain>
    </source>
</reference>
<dbReference type="RefSeq" id="XP_003683196.1">
    <property type="nucleotide sequence ID" value="XM_003683148.1"/>
</dbReference>
<dbReference type="HOGENOM" id="CLU_094658_0_0_1"/>
<dbReference type="EMBL" id="HE616749">
    <property type="protein sequence ID" value="CCE93985.1"/>
    <property type="molecule type" value="Genomic_DNA"/>
</dbReference>
<protein>
    <submittedName>
        <fullName evidence="2">Uncharacterized protein</fullName>
    </submittedName>
</protein>
<dbReference type="KEGG" id="tdl:TDEL_0H01260"/>